<evidence type="ECO:0000259" key="11">
    <source>
        <dbReference type="Pfam" id="PF00155"/>
    </source>
</evidence>
<evidence type="ECO:0000256" key="1">
    <source>
        <dbReference type="ARBA" id="ARBA00001933"/>
    </source>
</evidence>
<dbReference type="Gene3D" id="3.90.1150.10">
    <property type="entry name" value="Aspartate Aminotransferase, domain 1"/>
    <property type="match status" value="1"/>
</dbReference>
<dbReference type="PANTHER" id="PTHR42885:SF2">
    <property type="entry name" value="HISTIDINOL-PHOSPHATE AMINOTRANSFERASE"/>
    <property type="match status" value="1"/>
</dbReference>
<dbReference type="InterPro" id="IPR015422">
    <property type="entry name" value="PyrdxlP-dep_Trfase_small"/>
</dbReference>
<evidence type="ECO:0000256" key="2">
    <source>
        <dbReference type="ARBA" id="ARBA00005011"/>
    </source>
</evidence>
<organism evidence="12 13">
    <name type="scientific">Gracilariopsis chorda</name>
    <dbReference type="NCBI Taxonomy" id="448386"/>
    <lineage>
        <taxon>Eukaryota</taxon>
        <taxon>Rhodophyta</taxon>
        <taxon>Florideophyceae</taxon>
        <taxon>Rhodymeniophycidae</taxon>
        <taxon>Gracilariales</taxon>
        <taxon>Gracilariaceae</taxon>
        <taxon>Gracilariopsis</taxon>
    </lineage>
</organism>
<sequence length="409" mass="46018">MQSSAAAFQPCLPLLHLNSNPRYTMRRRARPQLSPKAVLNPVQSFSPEDSIRPSLKDMAPYTPILPYEVLAQKLGRHPSDIVKLDANENPFGPAPAVATALADAKYLHIYPDPESSSLRDAIAQYTNLPKEYIMAGAGADELIDLLFRLFVTPGTDDSIVNCPPTFGMYKFDADVNGARIINVSRHPDFAVDVDAIERIFDEQRNPPKLLFVASPNNPDGGVLSDDHLKRLLALPTLVVLDEAYFEFSGHNRMAWVPHYDNLVVLRTFSKWAALAGMRVGYGAFPLSLMKHLWKIKQPYNVSVASQIAATASIEQKRDLLDKVDRLIKQRHIFYDRVAKYDWLLPYPSQSNYVLCRVSEDRGAAQIRQQLIDRGILIRYYTTPGLTDCIRVSMGTEAQMERLYSALDQL</sequence>
<dbReference type="InterPro" id="IPR015424">
    <property type="entry name" value="PyrdxlP-dep_Trfase"/>
</dbReference>
<dbReference type="HAMAP" id="MF_01023">
    <property type="entry name" value="HisC_aminotrans_2"/>
    <property type="match status" value="1"/>
</dbReference>
<proteinExistence type="inferred from homology"/>
<dbReference type="CDD" id="cd00609">
    <property type="entry name" value="AAT_like"/>
    <property type="match status" value="1"/>
</dbReference>
<dbReference type="OrthoDB" id="2015537at2759"/>
<dbReference type="EMBL" id="NBIV01000015">
    <property type="protein sequence ID" value="PXF48249.1"/>
    <property type="molecule type" value="Genomic_DNA"/>
</dbReference>
<dbReference type="InterPro" id="IPR015421">
    <property type="entry name" value="PyrdxlP-dep_Trfase_major"/>
</dbReference>
<dbReference type="InterPro" id="IPR004839">
    <property type="entry name" value="Aminotransferase_I/II_large"/>
</dbReference>
<feature type="domain" description="Aminotransferase class I/classII large" evidence="11">
    <location>
        <begin position="80"/>
        <end position="406"/>
    </location>
</feature>
<evidence type="ECO:0000256" key="10">
    <source>
        <dbReference type="ARBA" id="ARBA00047481"/>
    </source>
</evidence>
<name>A0A2V3J1M3_9FLOR</name>
<dbReference type="GO" id="GO:0030170">
    <property type="term" value="F:pyridoxal phosphate binding"/>
    <property type="evidence" value="ECO:0007669"/>
    <property type="project" value="InterPro"/>
</dbReference>
<dbReference type="Pfam" id="PF00155">
    <property type="entry name" value="Aminotran_1_2"/>
    <property type="match status" value="1"/>
</dbReference>
<comment type="pathway">
    <text evidence="2">Amino-acid biosynthesis; L-histidine biosynthesis; L-histidine from 5-phospho-alpha-D-ribose 1-diphosphate: step 7/9.</text>
</comment>
<evidence type="ECO:0000256" key="5">
    <source>
        <dbReference type="ARBA" id="ARBA00022605"/>
    </source>
</evidence>
<protein>
    <recommendedName>
        <fullName evidence="3">histidinol-phosphate transaminase</fullName>
        <ecNumber evidence="3">2.6.1.9</ecNumber>
    </recommendedName>
    <alternativeName>
        <fullName evidence="9">Imidazole acetol-phosphate transaminase</fullName>
    </alternativeName>
</protein>
<dbReference type="PANTHER" id="PTHR42885">
    <property type="entry name" value="HISTIDINOL-PHOSPHATE AMINOTRANSFERASE-RELATED"/>
    <property type="match status" value="1"/>
</dbReference>
<comment type="catalytic activity">
    <reaction evidence="10">
        <text>L-histidinol phosphate + 2-oxoglutarate = 3-(imidazol-4-yl)-2-oxopropyl phosphate + L-glutamate</text>
        <dbReference type="Rhea" id="RHEA:23744"/>
        <dbReference type="ChEBI" id="CHEBI:16810"/>
        <dbReference type="ChEBI" id="CHEBI:29985"/>
        <dbReference type="ChEBI" id="CHEBI:57766"/>
        <dbReference type="ChEBI" id="CHEBI:57980"/>
        <dbReference type="EC" id="2.6.1.9"/>
    </reaction>
</comment>
<evidence type="ECO:0000256" key="7">
    <source>
        <dbReference type="ARBA" id="ARBA00022898"/>
    </source>
</evidence>
<dbReference type="Proteomes" id="UP000247409">
    <property type="component" value="Unassembled WGS sequence"/>
</dbReference>
<dbReference type="STRING" id="448386.A0A2V3J1M3"/>
<keyword evidence="8" id="KW-0368">Histidine biosynthesis</keyword>
<evidence type="ECO:0000256" key="3">
    <source>
        <dbReference type="ARBA" id="ARBA00012748"/>
    </source>
</evidence>
<dbReference type="AlphaFoldDB" id="A0A2V3J1M3"/>
<reference evidence="12 13" key="1">
    <citation type="journal article" date="2018" name="Mol. Biol. Evol.">
        <title>Analysis of the draft genome of the red seaweed Gracilariopsis chorda provides insights into genome size evolution in Rhodophyta.</title>
        <authorList>
            <person name="Lee J."/>
            <person name="Yang E.C."/>
            <person name="Graf L."/>
            <person name="Yang J.H."/>
            <person name="Qiu H."/>
            <person name="Zel Zion U."/>
            <person name="Chan C.X."/>
            <person name="Stephens T.G."/>
            <person name="Weber A.P.M."/>
            <person name="Boo G.H."/>
            <person name="Boo S.M."/>
            <person name="Kim K.M."/>
            <person name="Shin Y."/>
            <person name="Jung M."/>
            <person name="Lee S.J."/>
            <person name="Yim H.S."/>
            <person name="Lee J.H."/>
            <person name="Bhattacharya D."/>
            <person name="Yoon H.S."/>
        </authorList>
    </citation>
    <scope>NUCLEOTIDE SEQUENCE [LARGE SCALE GENOMIC DNA]</scope>
    <source>
        <strain evidence="12 13">SKKU-2015</strain>
        <tissue evidence="12">Whole body</tissue>
    </source>
</reference>
<comment type="cofactor">
    <cofactor evidence="1">
        <name>pyridoxal 5'-phosphate</name>
        <dbReference type="ChEBI" id="CHEBI:597326"/>
    </cofactor>
</comment>
<dbReference type="Gene3D" id="3.40.640.10">
    <property type="entry name" value="Type I PLP-dependent aspartate aminotransferase-like (Major domain)"/>
    <property type="match status" value="1"/>
</dbReference>
<dbReference type="NCBIfam" id="TIGR01141">
    <property type="entry name" value="hisC"/>
    <property type="match status" value="1"/>
</dbReference>
<dbReference type="SUPFAM" id="SSF53383">
    <property type="entry name" value="PLP-dependent transferases"/>
    <property type="match status" value="1"/>
</dbReference>
<accession>A0A2V3J1M3</accession>
<dbReference type="GO" id="GO:0004400">
    <property type="term" value="F:histidinol-phosphate transaminase activity"/>
    <property type="evidence" value="ECO:0007669"/>
    <property type="project" value="UniProtKB-EC"/>
</dbReference>
<evidence type="ECO:0000313" key="12">
    <source>
        <dbReference type="EMBL" id="PXF48249.1"/>
    </source>
</evidence>
<evidence type="ECO:0000256" key="8">
    <source>
        <dbReference type="ARBA" id="ARBA00023102"/>
    </source>
</evidence>
<dbReference type="EC" id="2.6.1.9" evidence="3"/>
<keyword evidence="7" id="KW-0663">Pyridoxal phosphate</keyword>
<keyword evidence="4 12" id="KW-0032">Aminotransferase</keyword>
<gene>
    <name evidence="12" type="ORF">BWQ96_01938</name>
</gene>
<evidence type="ECO:0000256" key="4">
    <source>
        <dbReference type="ARBA" id="ARBA00022576"/>
    </source>
</evidence>
<comment type="caution">
    <text evidence="12">The sequence shown here is derived from an EMBL/GenBank/DDBJ whole genome shotgun (WGS) entry which is preliminary data.</text>
</comment>
<evidence type="ECO:0000313" key="13">
    <source>
        <dbReference type="Proteomes" id="UP000247409"/>
    </source>
</evidence>
<dbReference type="InterPro" id="IPR005861">
    <property type="entry name" value="HisP_aminotrans"/>
</dbReference>
<dbReference type="GO" id="GO:0000105">
    <property type="term" value="P:L-histidine biosynthetic process"/>
    <property type="evidence" value="ECO:0007669"/>
    <property type="project" value="UniProtKB-KW"/>
</dbReference>
<keyword evidence="5" id="KW-0028">Amino-acid biosynthesis</keyword>
<keyword evidence="6 12" id="KW-0808">Transferase</keyword>
<evidence type="ECO:0000256" key="6">
    <source>
        <dbReference type="ARBA" id="ARBA00022679"/>
    </source>
</evidence>
<keyword evidence="13" id="KW-1185">Reference proteome</keyword>
<evidence type="ECO:0000256" key="9">
    <source>
        <dbReference type="ARBA" id="ARBA00030262"/>
    </source>
</evidence>